<evidence type="ECO:0000313" key="8">
    <source>
        <dbReference type="Proteomes" id="UP000234271"/>
    </source>
</evidence>
<dbReference type="GO" id="GO:0000967">
    <property type="term" value="P:rRNA 5'-end processing"/>
    <property type="evidence" value="ECO:0007669"/>
    <property type="project" value="UniProtKB-UniRule"/>
</dbReference>
<keyword evidence="8" id="KW-1185">Reference proteome</keyword>
<sequence>MSANRYLTLLAFDYGTRRIGVAVGQTFTASARPLVVIPCDKYNEPDWVKIHALIQEWLPQRLIVGVPLTVGVSSETTIAARHFSEALQARYNLPVDLIDETLSSVAAEQALSERFSAKSKSRTKPGIDAVAAQVILETWFVEHANTE</sequence>
<protein>
    <recommendedName>
        <fullName evidence="5">Putative pre-16S rRNA nuclease</fullName>
        <ecNumber evidence="5">3.1.-.-</ecNumber>
    </recommendedName>
</protein>
<evidence type="ECO:0000256" key="4">
    <source>
        <dbReference type="ARBA" id="ARBA00022801"/>
    </source>
</evidence>
<dbReference type="GO" id="GO:0016788">
    <property type="term" value="F:hydrolase activity, acting on ester bonds"/>
    <property type="evidence" value="ECO:0007669"/>
    <property type="project" value="UniProtKB-UniRule"/>
</dbReference>
<gene>
    <name evidence="7" type="primary">ruvX</name>
    <name evidence="7" type="ORF">BLE401_06845</name>
</gene>
<evidence type="ECO:0000313" key="7">
    <source>
        <dbReference type="EMBL" id="AUI68450.1"/>
    </source>
</evidence>
<comment type="subcellular location">
    <subcellularLocation>
        <location evidence="5">Cytoplasm</location>
    </subcellularLocation>
</comment>
<dbReference type="STRING" id="288004.AL038_17375"/>
<dbReference type="InterPro" id="IPR005227">
    <property type="entry name" value="YqgF"/>
</dbReference>
<dbReference type="KEGG" id="blep:AL038_17375"/>
<evidence type="ECO:0000256" key="1">
    <source>
        <dbReference type="ARBA" id="ARBA00022490"/>
    </source>
</evidence>
<dbReference type="AlphaFoldDB" id="A0A2N9YDA1"/>
<evidence type="ECO:0000256" key="5">
    <source>
        <dbReference type="HAMAP-Rule" id="MF_00651"/>
    </source>
</evidence>
<keyword evidence="2 5" id="KW-0690">Ribosome biogenesis</keyword>
<name>A0A2N9YDA1_9GAMM</name>
<dbReference type="EC" id="3.1.-.-" evidence="5"/>
<keyword evidence="3 5" id="KW-0540">Nuclease</keyword>
<reference evidence="8" key="1">
    <citation type="submission" date="2016-12" db="EMBL/GenBank/DDBJ databases">
        <title>Complete Genome Sequence of Beggiatoa leptomitiformis D-401.</title>
        <authorList>
            <person name="Fomenkov A."/>
            <person name="Vincze T."/>
            <person name="Grabovich M."/>
            <person name="Anton B.P."/>
            <person name="Dubinina G."/>
            <person name="Orlova M."/>
            <person name="Belousova E."/>
            <person name="Roberts R.J."/>
        </authorList>
    </citation>
    <scope>NUCLEOTIDE SEQUENCE [LARGE SCALE GENOMIC DNA]</scope>
    <source>
        <strain evidence="8">D-401</strain>
    </source>
</reference>
<feature type="domain" description="YqgF/RNase H-like" evidence="6">
    <location>
        <begin position="7"/>
        <end position="107"/>
    </location>
</feature>
<comment type="function">
    <text evidence="5">Could be a nuclease involved in processing of the 5'-end of pre-16S rRNA.</text>
</comment>
<dbReference type="CDD" id="cd16964">
    <property type="entry name" value="YqgF"/>
    <property type="match status" value="1"/>
</dbReference>
<dbReference type="GO" id="GO:0005829">
    <property type="term" value="C:cytosol"/>
    <property type="evidence" value="ECO:0007669"/>
    <property type="project" value="TreeGrafter"/>
</dbReference>
<dbReference type="Gene3D" id="3.30.420.140">
    <property type="entry name" value="YqgF/RNase H-like domain"/>
    <property type="match status" value="1"/>
</dbReference>
<evidence type="ECO:0000256" key="3">
    <source>
        <dbReference type="ARBA" id="ARBA00022722"/>
    </source>
</evidence>
<dbReference type="EMBL" id="CP018889">
    <property type="protein sequence ID" value="AUI68450.1"/>
    <property type="molecule type" value="Genomic_DNA"/>
</dbReference>
<organism evidence="7 8">
    <name type="scientific">Beggiatoa leptomitoformis</name>
    <dbReference type="NCBI Taxonomy" id="288004"/>
    <lineage>
        <taxon>Bacteria</taxon>
        <taxon>Pseudomonadati</taxon>
        <taxon>Pseudomonadota</taxon>
        <taxon>Gammaproteobacteria</taxon>
        <taxon>Thiotrichales</taxon>
        <taxon>Thiotrichaceae</taxon>
        <taxon>Beggiatoa</taxon>
    </lineage>
</organism>
<dbReference type="InterPro" id="IPR012337">
    <property type="entry name" value="RNaseH-like_sf"/>
</dbReference>
<accession>A0A2N9YDA1</accession>
<dbReference type="InterPro" id="IPR037027">
    <property type="entry name" value="YqgF/RNaseH-like_dom_sf"/>
</dbReference>
<dbReference type="GO" id="GO:0004518">
    <property type="term" value="F:nuclease activity"/>
    <property type="evidence" value="ECO:0007669"/>
    <property type="project" value="UniProtKB-KW"/>
</dbReference>
<keyword evidence="1 5" id="KW-0963">Cytoplasm</keyword>
<keyword evidence="4 5" id="KW-0378">Hydrolase</keyword>
<evidence type="ECO:0000256" key="2">
    <source>
        <dbReference type="ARBA" id="ARBA00022517"/>
    </source>
</evidence>
<dbReference type="Proteomes" id="UP000234271">
    <property type="component" value="Chromosome"/>
</dbReference>
<dbReference type="HAMAP" id="MF_00651">
    <property type="entry name" value="Nuclease_YqgF"/>
    <property type="match status" value="1"/>
</dbReference>
<dbReference type="OrthoDB" id="9796140at2"/>
<dbReference type="Pfam" id="PF03652">
    <property type="entry name" value="RuvX"/>
    <property type="match status" value="1"/>
</dbReference>
<dbReference type="SMART" id="SM00732">
    <property type="entry name" value="YqgFc"/>
    <property type="match status" value="1"/>
</dbReference>
<dbReference type="NCBIfam" id="TIGR00250">
    <property type="entry name" value="RNAse_H_YqgF"/>
    <property type="match status" value="1"/>
</dbReference>
<dbReference type="InterPro" id="IPR006641">
    <property type="entry name" value="YqgF/RNaseH-like_dom"/>
</dbReference>
<dbReference type="PANTHER" id="PTHR33317:SF4">
    <property type="entry name" value="POLYNUCLEOTIDYL TRANSFERASE, RIBONUCLEASE H-LIKE SUPERFAMILY PROTEIN"/>
    <property type="match status" value="1"/>
</dbReference>
<dbReference type="RefSeq" id="WP_062154990.1">
    <property type="nucleotide sequence ID" value="NZ_CP012373.2"/>
</dbReference>
<dbReference type="SUPFAM" id="SSF53098">
    <property type="entry name" value="Ribonuclease H-like"/>
    <property type="match status" value="1"/>
</dbReference>
<dbReference type="PANTHER" id="PTHR33317">
    <property type="entry name" value="POLYNUCLEOTIDYL TRANSFERASE, RIBONUCLEASE H-LIKE SUPERFAMILY PROTEIN"/>
    <property type="match status" value="1"/>
</dbReference>
<evidence type="ECO:0000259" key="6">
    <source>
        <dbReference type="SMART" id="SM00732"/>
    </source>
</evidence>
<comment type="similarity">
    <text evidence="5">Belongs to the YqgF HJR family.</text>
</comment>
<proteinExistence type="inferred from homology"/>